<dbReference type="WBParaSite" id="HPBE_0001528301-mRNA-1">
    <property type="protein sequence ID" value="HPBE_0001528301-mRNA-1"/>
    <property type="gene ID" value="HPBE_0001528301"/>
</dbReference>
<sequence>MEDILCETVDHKRLEENVEDQDADCMSEPGMCGISVSVFRFPAILGSSVPFRVPSVLGPEGGNGNWWLFNTGFLLHTIS</sequence>
<dbReference type="AlphaFoldDB" id="A0A183G206"/>
<reference evidence="3" key="2">
    <citation type="submission" date="2019-09" db="UniProtKB">
        <authorList>
            <consortium name="WormBaseParasite"/>
        </authorList>
    </citation>
    <scope>IDENTIFICATION</scope>
</reference>
<dbReference type="EMBL" id="UZAH01028780">
    <property type="protein sequence ID" value="VDP02318.1"/>
    <property type="molecule type" value="Genomic_DNA"/>
</dbReference>
<protein>
    <submittedName>
        <fullName evidence="3">SLC11A1</fullName>
    </submittedName>
</protein>
<evidence type="ECO:0000313" key="3">
    <source>
        <dbReference type="WBParaSite" id="HPBE_0001528301-mRNA-1"/>
    </source>
</evidence>
<evidence type="ECO:0000313" key="1">
    <source>
        <dbReference type="EMBL" id="VDP02318.1"/>
    </source>
</evidence>
<accession>A0A183G206</accession>
<accession>A0A3P8AZ08</accession>
<keyword evidence="2" id="KW-1185">Reference proteome</keyword>
<proteinExistence type="predicted"/>
<reference evidence="1 2" key="1">
    <citation type="submission" date="2018-11" db="EMBL/GenBank/DDBJ databases">
        <authorList>
            <consortium name="Pathogen Informatics"/>
        </authorList>
    </citation>
    <scope>NUCLEOTIDE SEQUENCE [LARGE SCALE GENOMIC DNA]</scope>
</reference>
<organism evidence="2 3">
    <name type="scientific">Heligmosomoides polygyrus</name>
    <name type="common">Parasitic roundworm</name>
    <dbReference type="NCBI Taxonomy" id="6339"/>
    <lineage>
        <taxon>Eukaryota</taxon>
        <taxon>Metazoa</taxon>
        <taxon>Ecdysozoa</taxon>
        <taxon>Nematoda</taxon>
        <taxon>Chromadorea</taxon>
        <taxon>Rhabditida</taxon>
        <taxon>Rhabditina</taxon>
        <taxon>Rhabditomorpha</taxon>
        <taxon>Strongyloidea</taxon>
        <taxon>Heligmosomidae</taxon>
        <taxon>Heligmosomoides</taxon>
    </lineage>
</organism>
<evidence type="ECO:0000313" key="2">
    <source>
        <dbReference type="Proteomes" id="UP000050761"/>
    </source>
</evidence>
<name>A0A183G206_HELPZ</name>
<dbReference type="Proteomes" id="UP000050761">
    <property type="component" value="Unassembled WGS sequence"/>
</dbReference>
<gene>
    <name evidence="1" type="ORF">HPBE_LOCUS15282</name>
</gene>